<keyword evidence="2" id="KW-1133">Transmembrane helix</keyword>
<reference evidence="4 5" key="2">
    <citation type="journal article" date="2022" name="Mol. Biol. Evol.">
        <title>Comparative Genomics Reveals Insights into the Divergent Evolution of Astigmatic Mites and Household Pest Adaptations.</title>
        <authorList>
            <person name="Xiong Q."/>
            <person name="Wan A.T."/>
            <person name="Liu X."/>
            <person name="Fung C.S."/>
            <person name="Xiao X."/>
            <person name="Malainual N."/>
            <person name="Hou J."/>
            <person name="Wang L."/>
            <person name="Wang M."/>
            <person name="Yang K.Y."/>
            <person name="Cui Y."/>
            <person name="Leung E.L."/>
            <person name="Nong W."/>
            <person name="Shin S.K."/>
            <person name="Au S.W."/>
            <person name="Jeong K.Y."/>
            <person name="Chew F.T."/>
            <person name="Hui J.H."/>
            <person name="Leung T.F."/>
            <person name="Tungtrongchitr A."/>
            <person name="Zhong N."/>
            <person name="Liu Z."/>
            <person name="Tsui S.K."/>
        </authorList>
    </citation>
    <scope>NUCLEOTIDE SEQUENCE [LARGE SCALE GENOMIC DNA]</scope>
    <source>
        <strain evidence="4">Derp</strain>
    </source>
</reference>
<reference evidence="4 5" key="1">
    <citation type="journal article" date="2018" name="J. Allergy Clin. Immunol.">
        <title>High-quality assembly of Dermatophagoides pteronyssinus genome and transcriptome reveals a wide range of novel allergens.</title>
        <authorList>
            <person name="Liu X.Y."/>
            <person name="Yang K.Y."/>
            <person name="Wang M.Q."/>
            <person name="Kwok J.S."/>
            <person name="Zeng X."/>
            <person name="Yang Z."/>
            <person name="Xiao X.J."/>
            <person name="Lau C.P."/>
            <person name="Li Y."/>
            <person name="Huang Z.M."/>
            <person name="Ba J.G."/>
            <person name="Yim A.K."/>
            <person name="Ouyang C.Y."/>
            <person name="Ngai S.M."/>
            <person name="Chan T.F."/>
            <person name="Leung E.L."/>
            <person name="Liu L."/>
            <person name="Liu Z.G."/>
            <person name="Tsui S.K."/>
        </authorList>
    </citation>
    <scope>NUCLEOTIDE SEQUENCE [LARGE SCALE GENOMIC DNA]</scope>
    <source>
        <strain evidence="4">Derp</strain>
    </source>
</reference>
<keyword evidence="2" id="KW-0812">Transmembrane</keyword>
<dbReference type="InterPro" id="IPR032803">
    <property type="entry name" value="PLDc_3"/>
</dbReference>
<comment type="caution">
    <text evidence="4">The sequence shown here is derived from an EMBL/GenBank/DDBJ whole genome shotgun (WGS) entry which is preliminary data.</text>
</comment>
<dbReference type="InterPro" id="IPR006696">
    <property type="entry name" value="DUF423"/>
</dbReference>
<dbReference type="Pfam" id="PF13918">
    <property type="entry name" value="PLDc_3"/>
    <property type="match status" value="1"/>
</dbReference>
<dbReference type="CDD" id="cd09107">
    <property type="entry name" value="PLDc_vPLD3_4_5_like_2"/>
    <property type="match status" value="1"/>
</dbReference>
<protein>
    <recommendedName>
        <fullName evidence="3">PLD phosphodiesterase domain-containing protein</fullName>
    </recommendedName>
</protein>
<feature type="transmembrane region" description="Helical" evidence="2">
    <location>
        <begin position="142"/>
        <end position="163"/>
    </location>
</feature>
<proteinExistence type="inferred from homology"/>
<dbReference type="SMART" id="SM00155">
    <property type="entry name" value="PLDc"/>
    <property type="match status" value="2"/>
</dbReference>
<sequence>MSFLQSYINIPKDLLYNCFSYLNYSSQKMATQSAPTPKLNFQLIAQQYSASPWIKIAAICGASAVVLGAYGAHGLKKSDKRAIFETANRYHFYHSLALLATPFVHRPNLVGGLFLGGMMIFSGTCYCNAITGNEMVVRFTPFGGMMFILAQHTIDIASMYWTMLGTDVMPNPVPESKIGEKIIQSLIDSVRKRSIHLRIVVNDQKSNDNNNNEDLKILGEYSQIRRLNFERLIGAGILHTKFIIVDQKDFYLGSANMDWRSLTHVKELGIVIQNNPELAKDLLKIFEMYWLMGESQESILPTKWPSKYNAYYNLSNPYQNQLNPNVNDDKYNIFLTSSPKQFCSQTRTNDLDALIQIIDEAEKFIYIAVMDYYPLFLYEKSSYHHYWPIIDDSLRRAVWERNVQIRLLASYWNDTRPYMSVFLKSLQALNFHNNNNGGGSIETKLFQFPECPFRKNPIPYSGVNHNKYMITDKVVYIGTSNWSADYFINTGGVGIVLNVTNSNHSPLYDQIHKIFQRDWNSQFAKNIE</sequence>
<comment type="similarity">
    <text evidence="1">Belongs to the phospholipase D family.</text>
</comment>
<gene>
    <name evidence="4" type="ORF">DERP_004596</name>
</gene>
<dbReference type="InterPro" id="IPR050874">
    <property type="entry name" value="Diverse_PLD-related"/>
</dbReference>
<feature type="domain" description="PLD phosphodiesterase" evidence="3">
    <location>
        <begin position="234"/>
        <end position="261"/>
    </location>
</feature>
<keyword evidence="2" id="KW-0472">Membrane</keyword>
<feature type="transmembrane region" description="Helical" evidence="2">
    <location>
        <begin position="53"/>
        <end position="75"/>
    </location>
</feature>
<dbReference type="SUPFAM" id="SSF56024">
    <property type="entry name" value="Phospholipase D/nuclease"/>
    <property type="match status" value="2"/>
</dbReference>
<dbReference type="PANTHER" id="PTHR10185:SF17">
    <property type="entry name" value="GM01519P-RELATED"/>
    <property type="match status" value="1"/>
</dbReference>
<dbReference type="Pfam" id="PF04241">
    <property type="entry name" value="DUF423"/>
    <property type="match status" value="1"/>
</dbReference>
<evidence type="ECO:0000259" key="3">
    <source>
        <dbReference type="PROSITE" id="PS50035"/>
    </source>
</evidence>
<evidence type="ECO:0000313" key="5">
    <source>
        <dbReference type="Proteomes" id="UP000887458"/>
    </source>
</evidence>
<keyword evidence="5" id="KW-1185">Reference proteome</keyword>
<dbReference type="PROSITE" id="PS50035">
    <property type="entry name" value="PLD"/>
    <property type="match status" value="2"/>
</dbReference>
<organism evidence="4 5">
    <name type="scientific">Dermatophagoides pteronyssinus</name>
    <name type="common">European house dust mite</name>
    <dbReference type="NCBI Taxonomy" id="6956"/>
    <lineage>
        <taxon>Eukaryota</taxon>
        <taxon>Metazoa</taxon>
        <taxon>Ecdysozoa</taxon>
        <taxon>Arthropoda</taxon>
        <taxon>Chelicerata</taxon>
        <taxon>Arachnida</taxon>
        <taxon>Acari</taxon>
        <taxon>Acariformes</taxon>
        <taxon>Sarcoptiformes</taxon>
        <taxon>Astigmata</taxon>
        <taxon>Psoroptidia</taxon>
        <taxon>Analgoidea</taxon>
        <taxon>Pyroglyphidae</taxon>
        <taxon>Dermatophagoidinae</taxon>
        <taxon>Dermatophagoides</taxon>
    </lineage>
</organism>
<dbReference type="InterPro" id="IPR001736">
    <property type="entry name" value="PLipase_D/transphosphatidylase"/>
</dbReference>
<evidence type="ECO:0000313" key="4">
    <source>
        <dbReference type="EMBL" id="KAH9424412.1"/>
    </source>
</evidence>
<dbReference type="Gene3D" id="3.30.870.10">
    <property type="entry name" value="Endonuclease Chain A"/>
    <property type="match status" value="2"/>
</dbReference>
<feature type="domain" description="PLD phosphodiesterase" evidence="3">
    <location>
        <begin position="460"/>
        <end position="486"/>
    </location>
</feature>
<dbReference type="PANTHER" id="PTHR10185">
    <property type="entry name" value="PHOSPHOLIPASE D - RELATED"/>
    <property type="match status" value="1"/>
</dbReference>
<evidence type="ECO:0000256" key="2">
    <source>
        <dbReference type="SAM" id="Phobius"/>
    </source>
</evidence>
<evidence type="ECO:0000256" key="1">
    <source>
        <dbReference type="ARBA" id="ARBA00008664"/>
    </source>
</evidence>
<accession>A0ABQ8JPH0</accession>
<dbReference type="EMBL" id="NJHN03000029">
    <property type="protein sequence ID" value="KAH9424412.1"/>
    <property type="molecule type" value="Genomic_DNA"/>
</dbReference>
<dbReference type="Proteomes" id="UP000887458">
    <property type="component" value="Unassembled WGS sequence"/>
</dbReference>
<feature type="transmembrane region" description="Helical" evidence="2">
    <location>
        <begin position="110"/>
        <end position="130"/>
    </location>
</feature>
<dbReference type="CDD" id="cd09106">
    <property type="entry name" value="PLDc_vPLD3_4_5_like_1"/>
    <property type="match status" value="1"/>
</dbReference>
<name>A0ABQ8JPH0_DERPT</name>